<keyword evidence="1" id="KW-0812">Transmembrane</keyword>
<dbReference type="Pfam" id="PF02922">
    <property type="entry name" value="CBM_48"/>
    <property type="match status" value="1"/>
</dbReference>
<dbReference type="AlphaFoldDB" id="H5SJU0"/>
<dbReference type="InterPro" id="IPR014756">
    <property type="entry name" value="Ig_E-set"/>
</dbReference>
<gene>
    <name evidence="3" type="ORF">HGMM_F37H05C19</name>
</gene>
<dbReference type="InterPro" id="IPR013783">
    <property type="entry name" value="Ig-like_fold"/>
</dbReference>
<accession>H5SJU0</accession>
<name>H5SJU0_9BACT</name>
<keyword evidence="1" id="KW-1133">Transmembrane helix</keyword>
<proteinExistence type="predicted"/>
<protein>
    <submittedName>
        <fullName evidence="3">Glycosyl hydrolase family 13</fullName>
    </submittedName>
</protein>
<keyword evidence="1" id="KW-0472">Membrane</keyword>
<dbReference type="GO" id="GO:0004553">
    <property type="term" value="F:hydrolase activity, hydrolyzing O-glycosyl compounds"/>
    <property type="evidence" value="ECO:0007669"/>
    <property type="project" value="InterPro"/>
</dbReference>
<dbReference type="Gene3D" id="2.60.40.10">
    <property type="entry name" value="Immunoglobulins"/>
    <property type="match status" value="1"/>
</dbReference>
<evidence type="ECO:0000256" key="1">
    <source>
        <dbReference type="SAM" id="Phobius"/>
    </source>
</evidence>
<feature type="transmembrane region" description="Helical" evidence="1">
    <location>
        <begin position="47"/>
        <end position="69"/>
    </location>
</feature>
<evidence type="ECO:0000259" key="2">
    <source>
        <dbReference type="Pfam" id="PF02922"/>
    </source>
</evidence>
<reference evidence="3" key="2">
    <citation type="journal article" date="2012" name="PLoS ONE">
        <title>A Deeply Branching Thermophilic Bacterium with an Ancient Acetyl-CoA Pathway Dominates a Subsurface Ecosystem.</title>
        <authorList>
            <person name="Takami H."/>
            <person name="Noguchi H."/>
            <person name="Takaki Y."/>
            <person name="Uchiyama I."/>
            <person name="Toyoda A."/>
            <person name="Nishi S."/>
            <person name="Chee G.-J."/>
            <person name="Arai W."/>
            <person name="Nunoura T."/>
            <person name="Itoh T."/>
            <person name="Hattori M."/>
            <person name="Takai K."/>
        </authorList>
    </citation>
    <scope>NUCLEOTIDE SEQUENCE</scope>
</reference>
<dbReference type="GO" id="GO:0005975">
    <property type="term" value="P:carbohydrate metabolic process"/>
    <property type="evidence" value="ECO:0007669"/>
    <property type="project" value="InterPro"/>
</dbReference>
<sequence>MHDHELENLLKETLTRYADAHRDRIADLEYEIVEELPESRSAPRPRWGLVGAGALAVAAVFVLGLWVGLNLSAAPCDDPYVLCLVYPHAKSVSLASQFTLWEPVPMNGPDRSGVWWIRLPKDIKPGRYEYGFIVDGTRWVYDPRATEFVHTFDDKINSVLYIAPSRESEQP</sequence>
<dbReference type="InterPro" id="IPR004193">
    <property type="entry name" value="Glyco_hydro_13_N"/>
</dbReference>
<keyword evidence="3" id="KW-0378">Hydrolase</keyword>
<reference evidence="3" key="1">
    <citation type="journal article" date="2005" name="Environ. Microbiol.">
        <title>Genetic and functional properties of uncultivated thermophilic crenarchaeotes from a subsurface gold mine as revealed by analysis of genome fragments.</title>
        <authorList>
            <person name="Nunoura T."/>
            <person name="Hirayama H."/>
            <person name="Takami H."/>
            <person name="Oida H."/>
            <person name="Nishi S."/>
            <person name="Shimamura S."/>
            <person name="Suzuki Y."/>
            <person name="Inagaki F."/>
            <person name="Takai K."/>
            <person name="Nealson K.H."/>
            <person name="Horikoshi K."/>
        </authorList>
    </citation>
    <scope>NUCLEOTIDE SEQUENCE</scope>
</reference>
<evidence type="ECO:0000313" key="3">
    <source>
        <dbReference type="EMBL" id="BAL56426.1"/>
    </source>
</evidence>
<dbReference type="EMBL" id="AP011747">
    <property type="protein sequence ID" value="BAL56426.1"/>
    <property type="molecule type" value="Genomic_DNA"/>
</dbReference>
<feature type="domain" description="Glycoside hydrolase family 13 N-terminal" evidence="2">
    <location>
        <begin position="79"/>
        <end position="143"/>
    </location>
</feature>
<dbReference type="SUPFAM" id="SSF81296">
    <property type="entry name" value="E set domains"/>
    <property type="match status" value="1"/>
</dbReference>
<organism evidence="3">
    <name type="scientific">uncultured Acetothermia bacterium</name>
    <dbReference type="NCBI Taxonomy" id="236499"/>
    <lineage>
        <taxon>Bacteria</taxon>
        <taxon>Candidatus Bipolaricaulota</taxon>
        <taxon>environmental samples</taxon>
    </lineage>
</organism>